<keyword evidence="4" id="KW-0804">Transcription</keyword>
<dbReference type="GO" id="GO:0005634">
    <property type="term" value="C:nucleus"/>
    <property type="evidence" value="ECO:0007669"/>
    <property type="project" value="UniProtKB-SubCell"/>
</dbReference>
<evidence type="ECO:0000313" key="8">
    <source>
        <dbReference type="EMBL" id="AAT01368.1"/>
    </source>
</evidence>
<feature type="compositionally biased region" description="Polar residues" evidence="6">
    <location>
        <begin position="393"/>
        <end position="408"/>
    </location>
</feature>
<dbReference type="InterPro" id="IPR036576">
    <property type="entry name" value="WRKY_dom_sf"/>
</dbReference>
<dbReference type="PANTHER" id="PTHR31282">
    <property type="entry name" value="WRKY TRANSCRIPTION FACTOR 21-RELATED"/>
    <property type="match status" value="1"/>
</dbReference>
<keyword evidence="2" id="KW-0805">Transcription regulation</keyword>
<reference evidence="9" key="2">
    <citation type="journal article" date="2008" name="Nucleic Acids Res.">
        <title>The rice annotation project database (RAP-DB): 2008 update.</title>
        <authorList>
            <consortium name="The rice annotation project (RAP)"/>
        </authorList>
    </citation>
    <scope>GENOME REANNOTATION</scope>
    <source>
        <strain evidence="9">cv. Nipponbare</strain>
    </source>
</reference>
<dbReference type="GO" id="GO:0003700">
    <property type="term" value="F:DNA-binding transcription factor activity"/>
    <property type="evidence" value="ECO:0007669"/>
    <property type="project" value="InterPro"/>
</dbReference>
<evidence type="ECO:0000313" key="9">
    <source>
        <dbReference type="Proteomes" id="UP000000763"/>
    </source>
</evidence>
<feature type="compositionally biased region" description="Low complexity" evidence="6">
    <location>
        <begin position="371"/>
        <end position="381"/>
    </location>
</feature>
<feature type="region of interest" description="Disordered" evidence="6">
    <location>
        <begin position="1"/>
        <end position="24"/>
    </location>
</feature>
<keyword evidence="3" id="KW-0238">DNA-binding</keyword>
<accession>Q75GM8</accession>
<dbReference type="GO" id="GO:0043565">
    <property type="term" value="F:sequence-specific DNA binding"/>
    <property type="evidence" value="ECO:0007669"/>
    <property type="project" value="InterPro"/>
</dbReference>
<feature type="compositionally biased region" description="Basic and acidic residues" evidence="6">
    <location>
        <begin position="279"/>
        <end position="289"/>
    </location>
</feature>
<feature type="region of interest" description="Disordered" evidence="6">
    <location>
        <begin position="443"/>
        <end position="613"/>
    </location>
</feature>
<dbReference type="InterPro" id="IPR044810">
    <property type="entry name" value="WRKY_plant"/>
</dbReference>
<protein>
    <recommendedName>
        <fullName evidence="7">WRKY domain-containing protein</fullName>
    </recommendedName>
</protein>
<dbReference type="Pfam" id="PF03106">
    <property type="entry name" value="WRKY"/>
    <property type="match status" value="1"/>
</dbReference>
<reference evidence="9" key="1">
    <citation type="journal article" date="2005" name="Nature">
        <title>The map-based sequence of the rice genome.</title>
        <authorList>
            <consortium name="International rice genome sequencing project (IRGSP)"/>
            <person name="Matsumoto T."/>
            <person name="Wu J."/>
            <person name="Kanamori H."/>
            <person name="Katayose Y."/>
            <person name="Fujisawa M."/>
            <person name="Namiki N."/>
            <person name="Mizuno H."/>
            <person name="Yamamoto K."/>
            <person name="Antonio B.A."/>
            <person name="Baba T."/>
            <person name="Sakata K."/>
            <person name="Nagamura Y."/>
            <person name="Aoki H."/>
            <person name="Arikawa K."/>
            <person name="Arita K."/>
            <person name="Bito T."/>
            <person name="Chiden Y."/>
            <person name="Fujitsuka N."/>
            <person name="Fukunaka R."/>
            <person name="Hamada M."/>
            <person name="Harada C."/>
            <person name="Hayashi A."/>
            <person name="Hijishita S."/>
            <person name="Honda M."/>
            <person name="Hosokawa S."/>
            <person name="Ichikawa Y."/>
            <person name="Idonuma A."/>
            <person name="Iijima M."/>
            <person name="Ikeda M."/>
            <person name="Ikeno M."/>
            <person name="Ito K."/>
            <person name="Ito S."/>
            <person name="Ito T."/>
            <person name="Ito Y."/>
            <person name="Ito Y."/>
            <person name="Iwabuchi A."/>
            <person name="Kamiya K."/>
            <person name="Karasawa W."/>
            <person name="Kurita K."/>
            <person name="Katagiri S."/>
            <person name="Kikuta A."/>
            <person name="Kobayashi H."/>
            <person name="Kobayashi N."/>
            <person name="Machita K."/>
            <person name="Maehara T."/>
            <person name="Masukawa M."/>
            <person name="Mizubayashi T."/>
            <person name="Mukai Y."/>
            <person name="Nagasaki H."/>
            <person name="Nagata Y."/>
            <person name="Naito S."/>
            <person name="Nakashima M."/>
            <person name="Nakama Y."/>
            <person name="Nakamichi Y."/>
            <person name="Nakamura M."/>
            <person name="Meguro A."/>
            <person name="Negishi M."/>
            <person name="Ohta I."/>
            <person name="Ohta T."/>
            <person name="Okamoto M."/>
            <person name="Ono N."/>
            <person name="Saji S."/>
            <person name="Sakaguchi M."/>
            <person name="Sakai K."/>
            <person name="Shibata M."/>
            <person name="Shimokawa T."/>
            <person name="Song J."/>
            <person name="Takazaki Y."/>
            <person name="Terasawa K."/>
            <person name="Tsugane M."/>
            <person name="Tsuji K."/>
            <person name="Ueda S."/>
            <person name="Waki K."/>
            <person name="Yamagata H."/>
            <person name="Yamamoto M."/>
            <person name="Yamamoto S."/>
            <person name="Yamane H."/>
            <person name="Yoshiki S."/>
            <person name="Yoshihara R."/>
            <person name="Yukawa K."/>
            <person name="Zhong H."/>
            <person name="Yano M."/>
            <person name="Yuan Q."/>
            <person name="Ouyang S."/>
            <person name="Liu J."/>
            <person name="Jones K.M."/>
            <person name="Gansberger K."/>
            <person name="Moffat K."/>
            <person name="Hill J."/>
            <person name="Bera J."/>
            <person name="Fadrosh D."/>
            <person name="Jin S."/>
            <person name="Johri S."/>
            <person name="Kim M."/>
            <person name="Overton L."/>
            <person name="Reardon M."/>
            <person name="Tsitrin T."/>
            <person name="Vuong H."/>
            <person name="Weaver B."/>
            <person name="Ciecko A."/>
            <person name="Tallon L."/>
            <person name="Jackson J."/>
            <person name="Pai G."/>
            <person name="Aken S.V."/>
            <person name="Utterback T."/>
            <person name="Reidmuller S."/>
            <person name="Feldblyum T."/>
            <person name="Hsiao J."/>
            <person name="Zismann V."/>
            <person name="Iobst S."/>
            <person name="de Vazeille A.R."/>
            <person name="Buell C.R."/>
            <person name="Ying K."/>
            <person name="Li Y."/>
            <person name="Lu T."/>
            <person name="Huang Y."/>
            <person name="Zhao Q."/>
            <person name="Feng Q."/>
            <person name="Zhang L."/>
            <person name="Zhu J."/>
            <person name="Weng Q."/>
            <person name="Mu J."/>
            <person name="Lu Y."/>
            <person name="Fan D."/>
            <person name="Liu Y."/>
            <person name="Guan J."/>
            <person name="Zhang Y."/>
            <person name="Yu S."/>
            <person name="Liu X."/>
            <person name="Zhang Y."/>
            <person name="Hong G."/>
            <person name="Han B."/>
            <person name="Choisne N."/>
            <person name="Demange N."/>
            <person name="Orjeda G."/>
            <person name="Samain S."/>
            <person name="Cattolico L."/>
            <person name="Pelletier E."/>
            <person name="Couloux A."/>
            <person name="Segurens B."/>
            <person name="Wincker P."/>
            <person name="D'Hont A."/>
            <person name="Scarpelli C."/>
            <person name="Weissenbach J."/>
            <person name="Salanoubat M."/>
            <person name="Quetier F."/>
            <person name="Yu Y."/>
            <person name="Kim H.R."/>
            <person name="Rambo T."/>
            <person name="Currie J."/>
            <person name="Collura K."/>
            <person name="Luo M."/>
            <person name="Yang T."/>
            <person name="Ammiraju J.S.S."/>
            <person name="Engler F."/>
            <person name="Soderlund C."/>
            <person name="Wing R.A."/>
            <person name="Palmer L.E."/>
            <person name="de la Bastide M."/>
            <person name="Spiegel L."/>
            <person name="Nascimento L."/>
            <person name="Zutavern T."/>
            <person name="O'Shaughnessy A."/>
            <person name="Dike S."/>
            <person name="Dedhia N."/>
            <person name="Preston R."/>
            <person name="Balija V."/>
            <person name="McCombie W.R."/>
            <person name="Chow T."/>
            <person name="Chen H."/>
            <person name="Chung M."/>
            <person name="Chen C."/>
            <person name="Shaw J."/>
            <person name="Wu H."/>
            <person name="Hsiao K."/>
            <person name="Chao Y."/>
            <person name="Chu M."/>
            <person name="Cheng C."/>
            <person name="Hour A."/>
            <person name="Lee P."/>
            <person name="Lin S."/>
            <person name="Lin Y."/>
            <person name="Liou J."/>
            <person name="Liu S."/>
            <person name="Hsing Y."/>
            <person name="Raghuvanshi S."/>
            <person name="Mohanty A."/>
            <person name="Bharti A.K."/>
            <person name="Gaur A."/>
            <person name="Gupta V."/>
            <person name="Kumar D."/>
            <person name="Ravi V."/>
            <person name="Vij S."/>
            <person name="Kapur A."/>
            <person name="Khurana P."/>
            <person name="Khurana P."/>
            <person name="Khurana J.P."/>
            <person name="Tyagi A.K."/>
            <person name="Gaikwad K."/>
            <person name="Singh A."/>
            <person name="Dalal V."/>
            <person name="Srivastava S."/>
            <person name="Dixit A."/>
            <person name="Pal A.K."/>
            <person name="Ghazi I.A."/>
            <person name="Yadav M."/>
            <person name="Pandit A."/>
            <person name="Bhargava A."/>
            <person name="Sureshbabu K."/>
            <person name="Batra K."/>
            <person name="Sharma T.R."/>
            <person name="Mohapatra T."/>
            <person name="Singh N.K."/>
            <person name="Messing J."/>
            <person name="Nelson A.B."/>
            <person name="Fuks G."/>
            <person name="Kavchok S."/>
            <person name="Keizer G."/>
            <person name="Linton E."/>
            <person name="Llaca V."/>
            <person name="Song R."/>
            <person name="Tanyolac B."/>
            <person name="Young S."/>
            <person name="Ho-Il K."/>
            <person name="Hahn J.H."/>
            <person name="Sangsakoo G."/>
            <person name="Vanavichit A."/>
            <person name="de Mattos Luiz.A.T."/>
            <person name="Zimmer P.D."/>
            <person name="Malone G."/>
            <person name="Dellagostin O."/>
            <person name="de Oliveira A.C."/>
            <person name="Bevan M."/>
            <person name="Bancroft I."/>
            <person name="Minx P."/>
            <person name="Cordum H."/>
            <person name="Wilson R."/>
            <person name="Cheng Z."/>
            <person name="Jin W."/>
            <person name="Jiang J."/>
            <person name="Leong S.A."/>
            <person name="Iwama H."/>
            <person name="Gojobori T."/>
            <person name="Itoh T."/>
            <person name="Niimura Y."/>
            <person name="Fujii Y."/>
            <person name="Habara T."/>
            <person name="Sakai H."/>
            <person name="Sato Y."/>
            <person name="Wilson G."/>
            <person name="Kumar K."/>
            <person name="McCouch S."/>
            <person name="Juretic N."/>
            <person name="Hoen D."/>
            <person name="Wright S."/>
            <person name="Bruskiewich R."/>
            <person name="Bureau T."/>
            <person name="Miyao A."/>
            <person name="Hirochika H."/>
            <person name="Nishikawa T."/>
            <person name="Kadowaki K."/>
            <person name="Sugiura M."/>
            <person name="Burr B."/>
            <person name="Sasaki T."/>
        </authorList>
    </citation>
    <scope>NUCLEOTIDE SEQUENCE [LARGE SCALE GENOMIC DNA]</scope>
    <source>
        <strain evidence="9">cv. Nipponbare</strain>
    </source>
</reference>
<feature type="region of interest" description="Disordered" evidence="6">
    <location>
        <begin position="367"/>
        <end position="430"/>
    </location>
</feature>
<feature type="domain" description="WRKY" evidence="7">
    <location>
        <begin position="136"/>
        <end position="199"/>
    </location>
</feature>
<feature type="compositionally biased region" description="Polar residues" evidence="6">
    <location>
        <begin position="269"/>
        <end position="278"/>
    </location>
</feature>
<dbReference type="AlphaFoldDB" id="Q75GM8"/>
<feature type="compositionally biased region" description="Basic and acidic residues" evidence="6">
    <location>
        <begin position="1"/>
        <end position="10"/>
    </location>
</feature>
<feature type="compositionally biased region" description="Low complexity" evidence="6">
    <location>
        <begin position="521"/>
        <end position="543"/>
    </location>
</feature>
<evidence type="ECO:0000256" key="3">
    <source>
        <dbReference type="ARBA" id="ARBA00023125"/>
    </source>
</evidence>
<gene>
    <name evidence="8" type="primary">OSJNBa0018K15.11</name>
</gene>
<dbReference type="SMART" id="SM00774">
    <property type="entry name" value="WRKY"/>
    <property type="match status" value="1"/>
</dbReference>
<dbReference type="Gene3D" id="2.20.25.80">
    <property type="entry name" value="WRKY domain"/>
    <property type="match status" value="1"/>
</dbReference>
<organism evidence="8 9">
    <name type="scientific">Oryza sativa subsp. japonica</name>
    <name type="common">Rice</name>
    <dbReference type="NCBI Taxonomy" id="39947"/>
    <lineage>
        <taxon>Eukaryota</taxon>
        <taxon>Viridiplantae</taxon>
        <taxon>Streptophyta</taxon>
        <taxon>Embryophyta</taxon>
        <taxon>Tracheophyta</taxon>
        <taxon>Spermatophyta</taxon>
        <taxon>Magnoliopsida</taxon>
        <taxon>Liliopsida</taxon>
        <taxon>Poales</taxon>
        <taxon>Poaceae</taxon>
        <taxon>BOP clade</taxon>
        <taxon>Oryzoideae</taxon>
        <taxon>Oryzeae</taxon>
        <taxon>Oryzinae</taxon>
        <taxon>Oryza</taxon>
        <taxon>Oryza sativa</taxon>
    </lineage>
</organism>
<feature type="compositionally biased region" description="Low complexity" evidence="6">
    <location>
        <begin position="88"/>
        <end position="105"/>
    </location>
</feature>
<sequence length="613" mass="67099">MARRLPKSERSPSPPPPPPGDQRDAAIQELSKGSELATQLMAQLELIPERELDGRRDDALANVRSLSMSLSSSLYALRSERREHYYCGSSSSSGGAGPAAVTSVSGAGGERKTKRRRGKHGEELIETVFITTTPENDGFHWRKYGEKNILNSEFRKLYYRCGYSDERKCQAKKYVQQENNKHPPEFRVTLTNEHTCNTVFQDQPSSSSTNSQVLDFTKASISSSLMDSHVGAPILKEEEEEEVPSIDESTRIMSTIMRNYGSYGDYDESSPQPWNGSTYERKETTKETSQKSSLPSLPKGKQLEQHNANEVSRTTKHPLVEHKPSERSLQQGSNIKDAVNARSERNPAPLPNPRRIAGTFTEGHRCQACKTSSSNSASTTNHLQLDQRPPHTQEPSWSKLTARPMTSEQDAENPHATPTKKLPGIDWKQPSLRREEHLRRMERPAKAAAGLLPPARTTRQSAPGRAPPANRTSRRRPDAVIADETARELQATCQRPKAPASTEPVAGRTEPHRRAAVVTPARSGGAIGAGDAIAGAARSPSAALPTPQRAPPPRRQRDLTIPPPRPRRPAAIVAMPTPGRDGAKRDGPAAAIPARRPELPAAKQGGGERGGDG</sequence>
<keyword evidence="5" id="KW-0539">Nucleus</keyword>
<dbReference type="HOGENOM" id="CLU_085601_0_0_1"/>
<name>Q75GM8_ORYSJ</name>
<evidence type="ECO:0000256" key="5">
    <source>
        <dbReference type="ARBA" id="ARBA00023242"/>
    </source>
</evidence>
<proteinExistence type="predicted"/>
<feature type="region of interest" description="Disordered" evidence="6">
    <location>
        <begin position="263"/>
        <end position="334"/>
    </location>
</feature>
<evidence type="ECO:0000256" key="4">
    <source>
        <dbReference type="ARBA" id="ARBA00023163"/>
    </source>
</evidence>
<evidence type="ECO:0000256" key="2">
    <source>
        <dbReference type="ARBA" id="ARBA00023015"/>
    </source>
</evidence>
<dbReference type="InterPro" id="IPR003657">
    <property type="entry name" value="WRKY_dom"/>
</dbReference>
<feature type="compositionally biased region" description="Gly residues" evidence="6">
    <location>
        <begin position="604"/>
        <end position="613"/>
    </location>
</feature>
<dbReference type="Proteomes" id="UP000000763">
    <property type="component" value="Chromosome 5"/>
</dbReference>
<evidence type="ECO:0000256" key="6">
    <source>
        <dbReference type="SAM" id="MobiDB-lite"/>
    </source>
</evidence>
<dbReference type="EMBL" id="AC144737">
    <property type="protein sequence ID" value="AAT01368.1"/>
    <property type="molecule type" value="Genomic_DNA"/>
</dbReference>
<dbReference type="PROSITE" id="PS50811">
    <property type="entry name" value="WRKY"/>
    <property type="match status" value="1"/>
</dbReference>
<comment type="subcellular location">
    <subcellularLocation>
        <location evidence="1">Nucleus</location>
    </subcellularLocation>
</comment>
<feature type="region of interest" description="Disordered" evidence="6">
    <location>
        <begin position="86"/>
        <end position="120"/>
    </location>
</feature>
<dbReference type="SUPFAM" id="SSF118290">
    <property type="entry name" value="WRKY DNA-binding domain"/>
    <property type="match status" value="1"/>
</dbReference>
<feature type="compositionally biased region" description="Low complexity" evidence="6">
    <location>
        <begin position="446"/>
        <end position="455"/>
    </location>
</feature>
<evidence type="ECO:0000259" key="7">
    <source>
        <dbReference type="PROSITE" id="PS50811"/>
    </source>
</evidence>
<evidence type="ECO:0000256" key="1">
    <source>
        <dbReference type="ARBA" id="ARBA00004123"/>
    </source>
</evidence>